<accession>A0A8H3UCZ7</accession>
<evidence type="ECO:0000313" key="1">
    <source>
        <dbReference type="EMBL" id="KAE9967365.1"/>
    </source>
</evidence>
<evidence type="ECO:0000313" key="2">
    <source>
        <dbReference type="Proteomes" id="UP000447873"/>
    </source>
</evidence>
<reference evidence="1 2" key="1">
    <citation type="submission" date="2018-12" db="EMBL/GenBank/DDBJ databases">
        <title>Venturia inaequalis Genome Resource.</title>
        <authorList>
            <person name="Lichtner F.J."/>
        </authorList>
    </citation>
    <scope>NUCLEOTIDE SEQUENCE [LARGE SCALE GENOMIC DNA]</scope>
    <source>
        <strain evidence="1 2">120213</strain>
    </source>
</reference>
<gene>
    <name evidence="1" type="ORF">EG328_008258</name>
</gene>
<dbReference type="EMBL" id="WNWS01000461">
    <property type="protein sequence ID" value="KAE9967365.1"/>
    <property type="molecule type" value="Genomic_DNA"/>
</dbReference>
<sequence length="57" mass="6427">MDSTGDLDIELASTMHKGTAMEISEIMTQYKLETPVDRGQRRWVEMALGMPDGQNKI</sequence>
<comment type="caution">
    <text evidence="1">The sequence shown here is derived from an EMBL/GenBank/DDBJ whole genome shotgun (WGS) entry which is preliminary data.</text>
</comment>
<name>A0A8H3UCZ7_VENIN</name>
<dbReference type="Proteomes" id="UP000447873">
    <property type="component" value="Unassembled WGS sequence"/>
</dbReference>
<proteinExistence type="predicted"/>
<organism evidence="1 2">
    <name type="scientific">Venturia inaequalis</name>
    <name type="common">Apple scab fungus</name>
    <dbReference type="NCBI Taxonomy" id="5025"/>
    <lineage>
        <taxon>Eukaryota</taxon>
        <taxon>Fungi</taxon>
        <taxon>Dikarya</taxon>
        <taxon>Ascomycota</taxon>
        <taxon>Pezizomycotina</taxon>
        <taxon>Dothideomycetes</taxon>
        <taxon>Pleosporomycetidae</taxon>
        <taxon>Venturiales</taxon>
        <taxon>Venturiaceae</taxon>
        <taxon>Venturia</taxon>
    </lineage>
</organism>
<protein>
    <submittedName>
        <fullName evidence="1">Uncharacterized protein</fullName>
    </submittedName>
</protein>
<dbReference type="AlphaFoldDB" id="A0A8H3UCZ7"/>